<evidence type="ECO:0000256" key="1">
    <source>
        <dbReference type="SAM" id="Phobius"/>
    </source>
</evidence>
<dbReference type="Pfam" id="PF00487">
    <property type="entry name" value="FA_desaturase"/>
    <property type="match status" value="1"/>
</dbReference>
<feature type="transmembrane region" description="Helical" evidence="1">
    <location>
        <begin position="41"/>
        <end position="61"/>
    </location>
</feature>
<feature type="transmembrane region" description="Helical" evidence="1">
    <location>
        <begin position="149"/>
        <end position="168"/>
    </location>
</feature>
<keyword evidence="1" id="KW-0472">Membrane</keyword>
<name>A0ABQ1RU56_9ALTE</name>
<accession>A0ABQ1RU56</accession>
<dbReference type="InterPro" id="IPR005804">
    <property type="entry name" value="FA_desaturase_dom"/>
</dbReference>
<dbReference type="EMBL" id="BMGJ01000020">
    <property type="protein sequence ID" value="GGD77491.1"/>
    <property type="molecule type" value="Genomic_DNA"/>
</dbReference>
<evidence type="ECO:0000313" key="3">
    <source>
        <dbReference type="EMBL" id="GGD77491.1"/>
    </source>
</evidence>
<proteinExistence type="predicted"/>
<dbReference type="RefSeq" id="WP_099036630.1">
    <property type="nucleotide sequence ID" value="NZ_BMGJ01000020.1"/>
</dbReference>
<comment type="caution">
    <text evidence="3">The sequence shown here is derived from an EMBL/GenBank/DDBJ whole genome shotgun (WGS) entry which is preliminary data.</text>
</comment>
<protein>
    <submittedName>
        <fullName evidence="3">Fatty acid desaturase</fullName>
    </submittedName>
</protein>
<keyword evidence="4" id="KW-1185">Reference proteome</keyword>
<feature type="transmembrane region" description="Helical" evidence="1">
    <location>
        <begin position="204"/>
        <end position="227"/>
    </location>
</feature>
<reference evidence="4" key="1">
    <citation type="journal article" date="2019" name="Int. J. Syst. Evol. Microbiol.">
        <title>The Global Catalogue of Microorganisms (GCM) 10K type strain sequencing project: providing services to taxonomists for standard genome sequencing and annotation.</title>
        <authorList>
            <consortium name="The Broad Institute Genomics Platform"/>
            <consortium name="The Broad Institute Genome Sequencing Center for Infectious Disease"/>
            <person name="Wu L."/>
            <person name="Ma J."/>
        </authorList>
    </citation>
    <scope>NUCLEOTIDE SEQUENCE [LARGE SCALE GENOMIC DNA]</scope>
    <source>
        <strain evidence="4">CGMCC 1.12923</strain>
    </source>
</reference>
<evidence type="ECO:0000259" key="2">
    <source>
        <dbReference type="Pfam" id="PF00487"/>
    </source>
</evidence>
<feature type="domain" description="Fatty acid desaturase" evidence="2">
    <location>
        <begin position="65"/>
        <end position="334"/>
    </location>
</feature>
<sequence>MSVSSPSDDFSPQQRIRHIIQAIRSEERYWRKRYPVLRYQNVIGLTILLVALAGMLGAAYLYYLEWIPAWACIIVAALCASVSHEIEHDLIHRQYFRHQPIIYHGMMLLIWLMRPNTVNPWYRRNMHLLHHKVSGTPKDLEERLVGNGIAYGVSRFVVMFDGLLGLCLRHGALRRDVYNFSMLKLLAATFPLASLYFLTWYTFLLFHAYDALFAGVGGISAGAGISATTYPDALLWLMEGINFAVVVLIAPNVLRSACLNLVTSHMHYYGNVRNLLQQTQILDRWYFIPLQAFCFNFGRTHSIHHFVVSQPFYLRQLVAGKVLKVMREQGVRQNDLSTFTTGNRWNDEQTLGV</sequence>
<evidence type="ECO:0000313" key="4">
    <source>
        <dbReference type="Proteomes" id="UP000614272"/>
    </source>
</evidence>
<gene>
    <name evidence="3" type="ORF">GCM10011357_35710</name>
</gene>
<dbReference type="Proteomes" id="UP000614272">
    <property type="component" value="Unassembled WGS sequence"/>
</dbReference>
<keyword evidence="1" id="KW-0812">Transmembrane</keyword>
<organism evidence="3 4">
    <name type="scientific">Lacimicrobium alkaliphilum</name>
    <dbReference type="NCBI Taxonomy" id="1526571"/>
    <lineage>
        <taxon>Bacteria</taxon>
        <taxon>Pseudomonadati</taxon>
        <taxon>Pseudomonadota</taxon>
        <taxon>Gammaproteobacteria</taxon>
        <taxon>Alteromonadales</taxon>
        <taxon>Alteromonadaceae</taxon>
        <taxon>Lacimicrobium</taxon>
    </lineage>
</organism>
<feature type="transmembrane region" description="Helical" evidence="1">
    <location>
        <begin position="180"/>
        <end position="198"/>
    </location>
</feature>
<feature type="transmembrane region" description="Helical" evidence="1">
    <location>
        <begin position="234"/>
        <end position="254"/>
    </location>
</feature>
<keyword evidence="1" id="KW-1133">Transmembrane helix</keyword>